<feature type="transmembrane region" description="Helical" evidence="9">
    <location>
        <begin position="540"/>
        <end position="558"/>
    </location>
</feature>
<organism evidence="10 11">
    <name type="scientific">Pantoea ananatis (strain LMG 20103)</name>
    <dbReference type="NCBI Taxonomy" id="706191"/>
    <lineage>
        <taxon>Bacteria</taxon>
        <taxon>Pseudomonadati</taxon>
        <taxon>Pseudomonadota</taxon>
        <taxon>Gammaproteobacteria</taxon>
        <taxon>Enterobacterales</taxon>
        <taxon>Erwiniaceae</taxon>
        <taxon>Pantoea</taxon>
    </lineage>
</organism>
<feature type="transmembrane region" description="Helical" evidence="9">
    <location>
        <begin position="299"/>
        <end position="317"/>
    </location>
</feature>
<dbReference type="CDD" id="cd06579">
    <property type="entry name" value="TM_PBP1_transp_AraH_like"/>
    <property type="match status" value="2"/>
</dbReference>
<feature type="transmembrane region" description="Helical" evidence="9">
    <location>
        <begin position="391"/>
        <end position="413"/>
    </location>
</feature>
<keyword evidence="3" id="KW-0813">Transport</keyword>
<evidence type="ECO:0000256" key="2">
    <source>
        <dbReference type="ARBA" id="ARBA00007942"/>
    </source>
</evidence>
<sequence length="628" mass="65633">MAAGLLVVIITGGIDLSFAATASITQYVALTLANNMGLGWVGIFAVAIGLGIVLGFINGVLVNVLRTSALIITIATLNVFFGILLTVTSGQDIFMLPDWFNAGFELVFYTDAQGATYALNFQIIALVLAFVLTWLLLNRSNTGRQIYATGGNPDAAQRVGFNVFKLNMLVYGYMGALAGLASLVQAQLAQSVSPTALVGRELDVVAAVVIGGASLTGGKGTVLGTVLGVVLIAVMQNGLILLGVSSYWSLFSTGLVIIAAMIMMARETRKQNKLVDEGAISMKQTGNVLEQVEKRLGTTNVRLLFILIVMVIGLGLLEGDKLFAAAGLRSMGFQLPELGFLALAMMIPMLSGGIDLSIIATANLCALTVAYTLTTFMPEMQGASGDLLQIGALLLGLVLSALVGLLNGVLVAYLRVPPMLATLGTMTAVKGIAIGFSHGDVISGFPAPIVFIGNGTVFGIPFALIIFALAIIPLSIFVNKTPLGKSIAMIGSNERAAHYSGINTRKSLVWVYLISGLFAGIAGIIMMARFDSANAAYGESYLLVAILAAVLGGVDPLGGFGRVSGVILSLLILQLVSTASILLDLSQFITLALWGAILIVASGGVVLKEWLSERRKLRNKAPAVTRKA</sequence>
<feature type="transmembrane region" description="Helical" evidence="9">
    <location>
        <begin position="166"/>
        <end position="184"/>
    </location>
</feature>
<proteinExistence type="inferred from homology"/>
<keyword evidence="7 9" id="KW-1133">Transmembrane helix</keyword>
<keyword evidence="5" id="KW-0997">Cell inner membrane</keyword>
<feature type="transmembrane region" description="Helical" evidence="9">
    <location>
        <begin position="458"/>
        <end position="479"/>
    </location>
</feature>
<dbReference type="AlphaFoldDB" id="D4GFV1"/>
<evidence type="ECO:0000256" key="1">
    <source>
        <dbReference type="ARBA" id="ARBA00004429"/>
    </source>
</evidence>
<feature type="transmembrane region" description="Helical" evidence="9">
    <location>
        <begin position="69"/>
        <end position="94"/>
    </location>
</feature>
<accession>D4GFV1</accession>
<dbReference type="GO" id="GO:0005886">
    <property type="term" value="C:plasma membrane"/>
    <property type="evidence" value="ECO:0007669"/>
    <property type="project" value="UniProtKB-SubCell"/>
</dbReference>
<evidence type="ECO:0000313" key="11">
    <source>
        <dbReference type="Proteomes" id="UP000001702"/>
    </source>
</evidence>
<evidence type="ECO:0000256" key="3">
    <source>
        <dbReference type="ARBA" id="ARBA00022448"/>
    </source>
</evidence>
<evidence type="ECO:0000256" key="5">
    <source>
        <dbReference type="ARBA" id="ARBA00022519"/>
    </source>
</evidence>
<gene>
    <name evidence="10" type="primary">rbsC</name>
    <name evidence="10" type="ordered locus">PANA_0048</name>
</gene>
<dbReference type="PANTHER" id="PTHR32196:SF21">
    <property type="entry name" value="ABC TRANSPORTER PERMEASE PROTEIN YPHD-RELATED"/>
    <property type="match status" value="1"/>
</dbReference>
<dbReference type="STRING" id="706191.PANA_0048"/>
<feature type="transmembrane region" description="Helical" evidence="9">
    <location>
        <begin position="114"/>
        <end position="137"/>
    </location>
</feature>
<dbReference type="GO" id="GO:0022857">
    <property type="term" value="F:transmembrane transporter activity"/>
    <property type="evidence" value="ECO:0007669"/>
    <property type="project" value="InterPro"/>
</dbReference>
<feature type="transmembrane region" description="Helical" evidence="9">
    <location>
        <begin position="565"/>
        <end position="583"/>
    </location>
</feature>
<evidence type="ECO:0000256" key="8">
    <source>
        <dbReference type="ARBA" id="ARBA00023136"/>
    </source>
</evidence>
<dbReference type="HOGENOM" id="CLU_435353_0_0_6"/>
<evidence type="ECO:0000256" key="4">
    <source>
        <dbReference type="ARBA" id="ARBA00022475"/>
    </source>
</evidence>
<evidence type="ECO:0000256" key="6">
    <source>
        <dbReference type="ARBA" id="ARBA00022692"/>
    </source>
</evidence>
<dbReference type="Proteomes" id="UP000001702">
    <property type="component" value="Chromosome"/>
</dbReference>
<keyword evidence="4" id="KW-1003">Cell membrane</keyword>
<dbReference type="InterPro" id="IPR001851">
    <property type="entry name" value="ABC_transp_permease"/>
</dbReference>
<evidence type="ECO:0000313" key="10">
    <source>
        <dbReference type="EMBL" id="ADD75215.1"/>
    </source>
</evidence>
<dbReference type="eggNOG" id="COG1172">
    <property type="taxonomic scope" value="Bacteria"/>
</dbReference>
<feature type="transmembrane region" description="Helical" evidence="9">
    <location>
        <begin position="589"/>
        <end position="611"/>
    </location>
</feature>
<dbReference type="KEGG" id="pam:PANA_0048"/>
<dbReference type="Pfam" id="PF02653">
    <property type="entry name" value="BPD_transp_2"/>
    <property type="match status" value="2"/>
</dbReference>
<feature type="transmembrane region" description="Helical" evidence="9">
    <location>
        <begin position="239"/>
        <end position="265"/>
    </location>
</feature>
<name>D4GFV1_PANAM</name>
<evidence type="ECO:0000256" key="9">
    <source>
        <dbReference type="SAM" id="Phobius"/>
    </source>
</evidence>
<feature type="transmembrane region" description="Helical" evidence="9">
    <location>
        <begin position="38"/>
        <end position="57"/>
    </location>
</feature>
<keyword evidence="6 9" id="KW-0812">Transmembrane</keyword>
<protein>
    <submittedName>
        <fullName evidence="10">RbsC</fullName>
    </submittedName>
</protein>
<dbReference type="EMBL" id="CP001875">
    <property type="protein sequence ID" value="ADD75215.1"/>
    <property type="molecule type" value="Genomic_DNA"/>
</dbReference>
<keyword evidence="11" id="KW-1185">Reference proteome</keyword>
<comment type="subcellular location">
    <subcellularLocation>
        <location evidence="1">Cell inner membrane</location>
        <topology evidence="1">Multi-pass membrane protein</topology>
    </subcellularLocation>
</comment>
<feature type="transmembrane region" description="Helical" evidence="9">
    <location>
        <begin position="508"/>
        <end position="528"/>
    </location>
</feature>
<reference evidence="10 11" key="1">
    <citation type="journal article" date="2010" name="J. Bacteriol.">
        <title>Genome sequence of Pantoea ananatis LMG20103, the causative agent of Eucalyptus blight and dieback.</title>
        <authorList>
            <person name="De Maayer P."/>
            <person name="Chan W.Y."/>
            <person name="Venter S.N."/>
            <person name="Toth I.K."/>
            <person name="Birch P.R."/>
            <person name="Joubert F."/>
            <person name="Coutinho T.A."/>
        </authorList>
    </citation>
    <scope>NUCLEOTIDE SEQUENCE [LARGE SCALE GENOMIC DNA]</scope>
    <source>
        <strain evidence="10 11">LMG 20103</strain>
    </source>
</reference>
<comment type="similarity">
    <text evidence="2">Belongs to the binding-protein-dependent transport system permease family. AraH/RbsC subfamily.</text>
</comment>
<dbReference type="PANTHER" id="PTHR32196">
    <property type="entry name" value="ABC TRANSPORTER PERMEASE PROTEIN YPHD-RELATED-RELATED"/>
    <property type="match status" value="1"/>
</dbReference>
<feature type="transmembrane region" description="Helical" evidence="9">
    <location>
        <begin position="204"/>
        <end position="232"/>
    </location>
</feature>
<evidence type="ECO:0000256" key="7">
    <source>
        <dbReference type="ARBA" id="ARBA00022989"/>
    </source>
</evidence>
<keyword evidence="8 9" id="KW-0472">Membrane</keyword>
<feature type="transmembrane region" description="Helical" evidence="9">
    <location>
        <begin position="338"/>
        <end position="371"/>
    </location>
</feature>